<dbReference type="GO" id="GO:0003677">
    <property type="term" value="F:DNA binding"/>
    <property type="evidence" value="ECO:0007669"/>
    <property type="project" value="UniProtKB-KW"/>
</dbReference>
<dbReference type="Pfam" id="PF01638">
    <property type="entry name" value="HxlR"/>
    <property type="match status" value="1"/>
</dbReference>
<evidence type="ECO:0000256" key="3">
    <source>
        <dbReference type="ARBA" id="ARBA00023163"/>
    </source>
</evidence>
<dbReference type="AlphaFoldDB" id="A0A926KWN7"/>
<evidence type="ECO:0000313" key="6">
    <source>
        <dbReference type="Proteomes" id="UP000650466"/>
    </source>
</evidence>
<evidence type="ECO:0000256" key="2">
    <source>
        <dbReference type="ARBA" id="ARBA00023125"/>
    </source>
</evidence>
<evidence type="ECO:0000256" key="1">
    <source>
        <dbReference type="ARBA" id="ARBA00023015"/>
    </source>
</evidence>
<sequence length="107" mass="12735">MDNCNNEKVNCPIFYTLSVISGKWKWAILFFIVKEEVIRYGKIKEYLPPIAHKTLSQQLKELEGDGIIHREQYNVMPPKVEYTLTEKGKSLVPMLDFMYQWGEKWYD</sequence>
<dbReference type="InterPro" id="IPR002577">
    <property type="entry name" value="HTH_HxlR"/>
</dbReference>
<keyword evidence="1" id="KW-0805">Transcription regulation</keyword>
<name>A0A926KWN7_9BACL</name>
<feature type="domain" description="HTH hxlR-type" evidence="4">
    <location>
        <begin position="11"/>
        <end position="107"/>
    </location>
</feature>
<dbReference type="PANTHER" id="PTHR33204">
    <property type="entry name" value="TRANSCRIPTIONAL REGULATOR, MARR FAMILY"/>
    <property type="match status" value="1"/>
</dbReference>
<dbReference type="Proteomes" id="UP000650466">
    <property type="component" value="Unassembled WGS sequence"/>
</dbReference>
<dbReference type="EMBL" id="JACVVD010000023">
    <property type="protein sequence ID" value="MBD0384663.1"/>
    <property type="molecule type" value="Genomic_DNA"/>
</dbReference>
<dbReference type="InterPro" id="IPR036388">
    <property type="entry name" value="WH-like_DNA-bd_sf"/>
</dbReference>
<organism evidence="5 6">
    <name type="scientific">Paenibacillus sedimenti</name>
    <dbReference type="NCBI Taxonomy" id="2770274"/>
    <lineage>
        <taxon>Bacteria</taxon>
        <taxon>Bacillati</taxon>
        <taxon>Bacillota</taxon>
        <taxon>Bacilli</taxon>
        <taxon>Bacillales</taxon>
        <taxon>Paenibacillaceae</taxon>
        <taxon>Paenibacillus</taxon>
    </lineage>
</organism>
<reference evidence="5" key="1">
    <citation type="submission" date="2020-09" db="EMBL/GenBank/DDBJ databases">
        <title>Draft Genome Sequence of Paenibacillus sp. WST5.</title>
        <authorList>
            <person name="Bao Z."/>
        </authorList>
    </citation>
    <scope>NUCLEOTIDE SEQUENCE</scope>
    <source>
        <strain evidence="5">WST5</strain>
    </source>
</reference>
<keyword evidence="2" id="KW-0238">DNA-binding</keyword>
<evidence type="ECO:0000313" key="5">
    <source>
        <dbReference type="EMBL" id="MBD0384663.1"/>
    </source>
</evidence>
<accession>A0A926KWN7</accession>
<evidence type="ECO:0000259" key="4">
    <source>
        <dbReference type="PROSITE" id="PS51118"/>
    </source>
</evidence>
<dbReference type="Gene3D" id="1.10.10.10">
    <property type="entry name" value="Winged helix-like DNA-binding domain superfamily/Winged helix DNA-binding domain"/>
    <property type="match status" value="1"/>
</dbReference>
<proteinExistence type="predicted"/>
<dbReference type="RefSeq" id="WP_188178423.1">
    <property type="nucleotide sequence ID" value="NZ_JACVVD010000023.1"/>
</dbReference>
<comment type="caution">
    <text evidence="5">The sequence shown here is derived from an EMBL/GenBank/DDBJ whole genome shotgun (WGS) entry which is preliminary data.</text>
</comment>
<keyword evidence="3" id="KW-0804">Transcription</keyword>
<protein>
    <submittedName>
        <fullName evidence="5">Helix-turn-helix transcriptional regulator</fullName>
    </submittedName>
</protein>
<dbReference type="InterPro" id="IPR036390">
    <property type="entry name" value="WH_DNA-bd_sf"/>
</dbReference>
<dbReference type="PANTHER" id="PTHR33204:SF29">
    <property type="entry name" value="TRANSCRIPTIONAL REGULATOR"/>
    <property type="match status" value="1"/>
</dbReference>
<dbReference type="SUPFAM" id="SSF46785">
    <property type="entry name" value="Winged helix' DNA-binding domain"/>
    <property type="match status" value="1"/>
</dbReference>
<dbReference type="PROSITE" id="PS51118">
    <property type="entry name" value="HTH_HXLR"/>
    <property type="match status" value="1"/>
</dbReference>
<keyword evidence="6" id="KW-1185">Reference proteome</keyword>
<gene>
    <name evidence="5" type="ORF">ICC18_31980</name>
</gene>